<dbReference type="Pfam" id="PF01545">
    <property type="entry name" value="Cation_efflux"/>
    <property type="match status" value="2"/>
</dbReference>
<dbReference type="InterPro" id="IPR058533">
    <property type="entry name" value="Cation_efflux_TM"/>
</dbReference>
<evidence type="ECO:0000256" key="5">
    <source>
        <dbReference type="ARBA" id="ARBA00023136"/>
    </source>
</evidence>
<dbReference type="Proteomes" id="UP001295423">
    <property type="component" value="Unassembled WGS sequence"/>
</dbReference>
<dbReference type="SUPFAM" id="SSF161111">
    <property type="entry name" value="Cation efflux protein transmembrane domain-like"/>
    <property type="match status" value="1"/>
</dbReference>
<feature type="transmembrane region" description="Helical" evidence="7">
    <location>
        <begin position="33"/>
        <end position="56"/>
    </location>
</feature>
<feature type="transmembrane region" description="Helical" evidence="7">
    <location>
        <begin position="242"/>
        <end position="262"/>
    </location>
</feature>
<protein>
    <recommendedName>
        <fullName evidence="8">Cation efflux protein transmembrane domain-containing protein</fullName>
    </recommendedName>
</protein>
<evidence type="ECO:0000256" key="7">
    <source>
        <dbReference type="SAM" id="Phobius"/>
    </source>
</evidence>
<comment type="caution">
    <text evidence="9">The sequence shown here is derived from an EMBL/GenBank/DDBJ whole genome shotgun (WGS) entry which is preliminary data.</text>
</comment>
<gene>
    <name evidence="9" type="ORF">CYCCA115_LOCUS336</name>
</gene>
<keyword evidence="3" id="KW-0862">Zinc</keyword>
<evidence type="ECO:0000259" key="8">
    <source>
        <dbReference type="Pfam" id="PF01545"/>
    </source>
</evidence>
<evidence type="ECO:0000256" key="1">
    <source>
        <dbReference type="ARBA" id="ARBA00004141"/>
    </source>
</evidence>
<dbReference type="EMBL" id="CAKOGP040000001">
    <property type="protein sequence ID" value="CAJ1901775.1"/>
    <property type="molecule type" value="Genomic_DNA"/>
</dbReference>
<evidence type="ECO:0000256" key="6">
    <source>
        <dbReference type="SAM" id="MobiDB-lite"/>
    </source>
</evidence>
<sequence length="304" mass="33273">MNSYQNTDAVRENAIENDGIMNTNGEGETTNEYVLGVAFWTFVLFMATEAVFAVIAGSQAMLTDALAMSVDALTYLFNLVAERVKHRPISDKEKLLPTNVFEYRRERLRLYLELVPPLVSVVTLIYVTVGATQEASASLMDRSQDNEDVSVGLMFWFSLANLFLDFLNVACFAKAHQAYGMMSTVRKESAAFSSPKANRMTEQQRLLGSKKSDENDNENDFVVNLNMCSAWTHIMADTLRSAAVLIAAAIAVCVKSVTGSIADSVATIVVSVIILISLLPLLRGLVITGKKIIALKAPTPTIDV</sequence>
<keyword evidence="2 7" id="KW-0812">Transmembrane</keyword>
<feature type="transmembrane region" description="Helical" evidence="7">
    <location>
        <begin position="268"/>
        <end position="286"/>
    </location>
</feature>
<keyword evidence="4 7" id="KW-1133">Transmembrane helix</keyword>
<accession>A0AAD2CAF3</accession>
<dbReference type="GO" id="GO:0005385">
    <property type="term" value="F:zinc ion transmembrane transporter activity"/>
    <property type="evidence" value="ECO:0007669"/>
    <property type="project" value="TreeGrafter"/>
</dbReference>
<name>A0AAD2CAF3_9STRA</name>
<comment type="subcellular location">
    <subcellularLocation>
        <location evidence="1">Membrane</location>
        <topology evidence="1">Multi-pass membrane protein</topology>
    </subcellularLocation>
</comment>
<evidence type="ECO:0000256" key="2">
    <source>
        <dbReference type="ARBA" id="ARBA00022692"/>
    </source>
</evidence>
<keyword evidence="3" id="KW-0813">Transport</keyword>
<dbReference type="InterPro" id="IPR050681">
    <property type="entry name" value="CDF/SLC30A"/>
</dbReference>
<dbReference type="InterPro" id="IPR027469">
    <property type="entry name" value="Cation_efflux_TMD_sf"/>
</dbReference>
<evidence type="ECO:0000313" key="9">
    <source>
        <dbReference type="EMBL" id="CAJ1901775.1"/>
    </source>
</evidence>
<evidence type="ECO:0000256" key="4">
    <source>
        <dbReference type="ARBA" id="ARBA00022989"/>
    </source>
</evidence>
<keyword evidence="10" id="KW-1185">Reference proteome</keyword>
<keyword evidence="5 7" id="KW-0472">Membrane</keyword>
<evidence type="ECO:0000313" key="10">
    <source>
        <dbReference type="Proteomes" id="UP001295423"/>
    </source>
</evidence>
<dbReference type="GO" id="GO:0005886">
    <property type="term" value="C:plasma membrane"/>
    <property type="evidence" value="ECO:0007669"/>
    <property type="project" value="TreeGrafter"/>
</dbReference>
<feature type="domain" description="Cation efflux protein transmembrane" evidence="8">
    <location>
        <begin position="37"/>
        <end position="91"/>
    </location>
</feature>
<dbReference type="Gene3D" id="1.20.1510.10">
    <property type="entry name" value="Cation efflux protein transmembrane domain"/>
    <property type="match status" value="1"/>
</dbReference>
<reference evidence="9" key="1">
    <citation type="submission" date="2023-08" db="EMBL/GenBank/DDBJ databases">
        <authorList>
            <person name="Audoor S."/>
            <person name="Bilcke G."/>
        </authorList>
    </citation>
    <scope>NUCLEOTIDE SEQUENCE</scope>
</reference>
<feature type="transmembrane region" description="Helical" evidence="7">
    <location>
        <begin position="110"/>
        <end position="129"/>
    </location>
</feature>
<feature type="domain" description="Cation efflux protein transmembrane" evidence="8">
    <location>
        <begin position="115"/>
        <end position="283"/>
    </location>
</feature>
<keyword evidence="3" id="KW-0406">Ion transport</keyword>
<dbReference type="PANTHER" id="PTHR11562">
    <property type="entry name" value="CATION EFFLUX PROTEIN/ ZINC TRANSPORTER"/>
    <property type="match status" value="1"/>
</dbReference>
<feature type="transmembrane region" description="Helical" evidence="7">
    <location>
        <begin position="149"/>
        <end position="173"/>
    </location>
</feature>
<dbReference type="PANTHER" id="PTHR11562:SF17">
    <property type="entry name" value="RE54080P-RELATED"/>
    <property type="match status" value="1"/>
</dbReference>
<proteinExistence type="predicted"/>
<feature type="compositionally biased region" description="Polar residues" evidence="6">
    <location>
        <begin position="193"/>
        <end position="206"/>
    </location>
</feature>
<organism evidence="9 10">
    <name type="scientific">Cylindrotheca closterium</name>
    <dbReference type="NCBI Taxonomy" id="2856"/>
    <lineage>
        <taxon>Eukaryota</taxon>
        <taxon>Sar</taxon>
        <taxon>Stramenopiles</taxon>
        <taxon>Ochrophyta</taxon>
        <taxon>Bacillariophyta</taxon>
        <taxon>Bacillariophyceae</taxon>
        <taxon>Bacillariophycidae</taxon>
        <taxon>Bacillariales</taxon>
        <taxon>Bacillariaceae</taxon>
        <taxon>Cylindrotheca</taxon>
    </lineage>
</organism>
<keyword evidence="3" id="KW-0864">Zinc transport</keyword>
<feature type="region of interest" description="Disordered" evidence="6">
    <location>
        <begin position="193"/>
        <end position="213"/>
    </location>
</feature>
<evidence type="ECO:0000256" key="3">
    <source>
        <dbReference type="ARBA" id="ARBA00022906"/>
    </source>
</evidence>
<dbReference type="AlphaFoldDB" id="A0AAD2CAF3"/>